<reference evidence="1" key="1">
    <citation type="submission" date="2023-06" db="EMBL/GenBank/DDBJ databases">
        <authorList>
            <consortium name="Lawrence Berkeley National Laboratory"/>
            <person name="Ahrendt S."/>
            <person name="Sahu N."/>
            <person name="Indic B."/>
            <person name="Wong-Bajracharya J."/>
            <person name="Merenyi Z."/>
            <person name="Ke H.-M."/>
            <person name="Monk M."/>
            <person name="Kocsube S."/>
            <person name="Drula E."/>
            <person name="Lipzen A."/>
            <person name="Balint B."/>
            <person name="Henrissat B."/>
            <person name="Andreopoulos B."/>
            <person name="Martin F.M."/>
            <person name="Harder C.B."/>
            <person name="Rigling D."/>
            <person name="Ford K.L."/>
            <person name="Foster G.D."/>
            <person name="Pangilinan J."/>
            <person name="Papanicolaou A."/>
            <person name="Barry K."/>
            <person name="LaButti K."/>
            <person name="Viragh M."/>
            <person name="Koriabine M."/>
            <person name="Yan M."/>
            <person name="Riley R."/>
            <person name="Champramary S."/>
            <person name="Plett K.L."/>
            <person name="Tsai I.J."/>
            <person name="Slot J."/>
            <person name="Sipos G."/>
            <person name="Plett J."/>
            <person name="Nagy L.G."/>
            <person name="Grigoriev I.V."/>
        </authorList>
    </citation>
    <scope>NUCLEOTIDE SEQUENCE</scope>
    <source>
        <strain evidence="1">HWK02</strain>
    </source>
</reference>
<proteinExistence type="predicted"/>
<feature type="non-terminal residue" evidence="1">
    <location>
        <position position="1"/>
    </location>
</feature>
<dbReference type="Proteomes" id="UP001175228">
    <property type="component" value="Unassembled WGS sequence"/>
</dbReference>
<sequence length="66" mass="7796">VTGNLKTWSIVDILHKVMYPMLYISSPQDKVQEVAIMPWFMQVPKIEHVELANSSHLGMYEEKDWY</sequence>
<keyword evidence="2" id="KW-1185">Reference proteome</keyword>
<organism evidence="1 2">
    <name type="scientific">Armillaria luteobubalina</name>
    <dbReference type="NCBI Taxonomy" id="153913"/>
    <lineage>
        <taxon>Eukaryota</taxon>
        <taxon>Fungi</taxon>
        <taxon>Dikarya</taxon>
        <taxon>Basidiomycota</taxon>
        <taxon>Agaricomycotina</taxon>
        <taxon>Agaricomycetes</taxon>
        <taxon>Agaricomycetidae</taxon>
        <taxon>Agaricales</taxon>
        <taxon>Marasmiineae</taxon>
        <taxon>Physalacriaceae</taxon>
        <taxon>Armillaria</taxon>
    </lineage>
</organism>
<evidence type="ECO:0000313" key="1">
    <source>
        <dbReference type="EMBL" id="KAK0474133.1"/>
    </source>
</evidence>
<name>A0AA39U4I3_9AGAR</name>
<feature type="non-terminal residue" evidence="1">
    <location>
        <position position="66"/>
    </location>
</feature>
<evidence type="ECO:0008006" key="3">
    <source>
        <dbReference type="Google" id="ProtNLM"/>
    </source>
</evidence>
<protein>
    <recommendedName>
        <fullName evidence="3">Alpha/beta hydrolase</fullName>
    </recommendedName>
</protein>
<dbReference type="AlphaFoldDB" id="A0AA39U4I3"/>
<evidence type="ECO:0000313" key="2">
    <source>
        <dbReference type="Proteomes" id="UP001175228"/>
    </source>
</evidence>
<dbReference type="Gene3D" id="3.40.50.1820">
    <property type="entry name" value="alpha/beta hydrolase"/>
    <property type="match status" value="1"/>
</dbReference>
<dbReference type="SUPFAM" id="SSF53474">
    <property type="entry name" value="alpha/beta-Hydrolases"/>
    <property type="match status" value="1"/>
</dbReference>
<dbReference type="EMBL" id="JAUEPU010000182">
    <property type="protein sequence ID" value="KAK0474133.1"/>
    <property type="molecule type" value="Genomic_DNA"/>
</dbReference>
<comment type="caution">
    <text evidence="1">The sequence shown here is derived from an EMBL/GenBank/DDBJ whole genome shotgun (WGS) entry which is preliminary data.</text>
</comment>
<dbReference type="InterPro" id="IPR029058">
    <property type="entry name" value="AB_hydrolase_fold"/>
</dbReference>
<gene>
    <name evidence="1" type="ORF">EDD18DRAFT_1036675</name>
</gene>
<accession>A0AA39U4I3</accession>